<keyword evidence="2" id="KW-1185">Reference proteome</keyword>
<gene>
    <name evidence="1" type="ORF">PGIGA_G00019160</name>
</gene>
<comment type="caution">
    <text evidence="1">The sequence shown here is derived from an EMBL/GenBank/DDBJ whole genome shotgun (WGS) entry which is preliminary data.</text>
</comment>
<dbReference type="Proteomes" id="UP000829447">
    <property type="component" value="Linkage Group LG10"/>
</dbReference>
<reference evidence="1 2" key="1">
    <citation type="journal article" date="2022" name="bioRxiv">
        <title>An ancient truncated duplication of the anti-Mullerian hormone receptor type 2 gene is a potential conserved master sex determinant in the Pangasiidae catfish family.</title>
        <authorList>
            <person name="Wen M."/>
            <person name="Pan Q."/>
            <person name="Jouanno E."/>
            <person name="Montfort J."/>
            <person name="Zahm M."/>
            <person name="Cabau C."/>
            <person name="Klopp C."/>
            <person name="Iampietro C."/>
            <person name="Roques C."/>
            <person name="Bouchez O."/>
            <person name="Castinel A."/>
            <person name="Donnadieu C."/>
            <person name="Parrinello H."/>
            <person name="Poncet C."/>
            <person name="Belmonte E."/>
            <person name="Gautier V."/>
            <person name="Avarre J.-C."/>
            <person name="Dugue R."/>
            <person name="Gustiano R."/>
            <person name="Ha T.T.T."/>
            <person name="Campet M."/>
            <person name="Sriphairoj K."/>
            <person name="Ribolli J."/>
            <person name="de Almeida F.L."/>
            <person name="Desvignes T."/>
            <person name="Postlethwait J.H."/>
            <person name="Bucao C.F."/>
            <person name="Robinson-Rechavi M."/>
            <person name="Bobe J."/>
            <person name="Herpin A."/>
            <person name="Guiguen Y."/>
        </authorList>
    </citation>
    <scope>NUCLEOTIDE SEQUENCE [LARGE SCALE GENOMIC DNA]</scope>
    <source>
        <strain evidence="1">YG-Dec2019</strain>
    </source>
</reference>
<protein>
    <submittedName>
        <fullName evidence="1">Uncharacterized protein</fullName>
    </submittedName>
</protein>
<accession>A0ACC5WX03</accession>
<name>A0ACC5WX03_PANGG</name>
<organism evidence="1 2">
    <name type="scientific">Pangasianodon gigas</name>
    <name type="common">Mekong giant catfish</name>
    <name type="synonym">Pangasius gigas</name>
    <dbReference type="NCBI Taxonomy" id="30993"/>
    <lineage>
        <taxon>Eukaryota</taxon>
        <taxon>Metazoa</taxon>
        <taxon>Chordata</taxon>
        <taxon>Craniata</taxon>
        <taxon>Vertebrata</taxon>
        <taxon>Euteleostomi</taxon>
        <taxon>Actinopterygii</taxon>
        <taxon>Neopterygii</taxon>
        <taxon>Teleostei</taxon>
        <taxon>Ostariophysi</taxon>
        <taxon>Siluriformes</taxon>
        <taxon>Pangasiidae</taxon>
        <taxon>Pangasianodon</taxon>
    </lineage>
</organism>
<sequence length="65" mass="7523">MYTINSMYSVCVQIREILYVKLNHLNLHLTGTNVCTIAVVWCHFTMHIVNGSHLYSLNKVKENLT</sequence>
<evidence type="ECO:0000313" key="1">
    <source>
        <dbReference type="EMBL" id="MCI4382815.1"/>
    </source>
</evidence>
<dbReference type="EMBL" id="CM040463">
    <property type="protein sequence ID" value="MCI4382815.1"/>
    <property type="molecule type" value="Genomic_DNA"/>
</dbReference>
<proteinExistence type="predicted"/>
<evidence type="ECO:0000313" key="2">
    <source>
        <dbReference type="Proteomes" id="UP000829447"/>
    </source>
</evidence>